<proteinExistence type="predicted"/>
<name>G2JC66_ACET2</name>
<evidence type="ECO:0000313" key="1">
    <source>
        <dbReference type="EMBL" id="AEO12388.1"/>
    </source>
</evidence>
<dbReference type="HOGENOM" id="CLU_193582_0_0_9"/>
<dbReference type="GeneID" id="93968693"/>
<reference evidence="2" key="1">
    <citation type="submission" date="2007-02" db="EMBL/GenBank/DDBJ databases">
        <title>Complete sequence of Clostridium thermocellum ATCC 27405.</title>
        <authorList>
            <consortium name="US DOE Joint Genome Institute"/>
            <person name="Copeland A."/>
            <person name="Lucas S."/>
            <person name="Lapidus A."/>
            <person name="Barry K."/>
            <person name="Detter J.C."/>
            <person name="Glavina del Rio T."/>
            <person name="Hammon N."/>
            <person name="Israni S."/>
            <person name="Dalin E."/>
            <person name="Tice H."/>
            <person name="Pitluck S."/>
            <person name="Chertkov O."/>
            <person name="Brettin T."/>
            <person name="Bruce D."/>
            <person name="Han C."/>
            <person name="Tapia R."/>
            <person name="Gilna P."/>
            <person name="Schmutz J."/>
            <person name="Larimer F."/>
            <person name="Land M."/>
            <person name="Hauser L."/>
            <person name="Kyrpides N."/>
            <person name="Mikhailova N."/>
            <person name="Wu J.H.D."/>
            <person name="Newcomb M."/>
            <person name="Richardson P."/>
        </authorList>
    </citation>
    <scope>NUCLEOTIDE SEQUENCE [LARGE SCALE GENOMIC DNA]</scope>
    <source>
        <strain evidence="2">ATCC 27405 / DSM 1237 / JCM 9322 / NBRC 103400 / NCIMB 10682 / NRRL B-4536 / VPI 7372</strain>
    </source>
</reference>
<dbReference type="AlphaFoldDB" id="G2JC66"/>
<reference evidence="1 2" key="2">
    <citation type="journal article" date="2013" name="Biotechnol. Biofuels">
        <title>Global transcriptome analysis of Clostridium thermocellum ATCC 27405 during growth on dilute acid pretreated Populus and switchgrass.</title>
        <authorList>
            <person name="Wilson C.M."/>
            <person name="Rodriguez M.Jr."/>
            <person name="Johnson C.M."/>
            <person name="Martin S.L."/>
            <person name="Chu T.M."/>
            <person name="Wolfinger R.D."/>
            <person name="Hauser L.J."/>
            <person name="Land M.L."/>
            <person name="Klingeman D.M."/>
            <person name="Syed M.H."/>
            <person name="Ragauskas A.J."/>
            <person name="Tschaplinski T.J."/>
            <person name="Mielenz J.R."/>
            <person name="Brown S.D."/>
        </authorList>
    </citation>
    <scope>NUCLEOTIDE SEQUENCE [LARGE SCALE GENOMIC DNA]</scope>
    <source>
        <strain evidence="2">ATCC 27405 / DSM 1237 / JCM 9322 / NBRC 103400 / NCIMB 10682 / NRRL B-4536 / VPI 7372</strain>
    </source>
</reference>
<dbReference type="STRING" id="203119.Cthe_3309"/>
<keyword evidence="2" id="KW-1185">Reference proteome</keyword>
<dbReference type="KEGG" id="cth:Cthe_3309"/>
<organism evidence="1 2">
    <name type="scientific">Acetivibrio thermocellus (strain ATCC 27405 / DSM 1237 / JCM 9322 / NBRC 103400 / NCIMB 10682 / NRRL B-4536 / VPI 7372)</name>
    <name type="common">Clostridium thermocellum</name>
    <dbReference type="NCBI Taxonomy" id="203119"/>
    <lineage>
        <taxon>Bacteria</taxon>
        <taxon>Bacillati</taxon>
        <taxon>Bacillota</taxon>
        <taxon>Clostridia</taxon>
        <taxon>Eubacteriales</taxon>
        <taxon>Oscillospiraceae</taxon>
        <taxon>Acetivibrio</taxon>
    </lineage>
</organism>
<dbReference type="Proteomes" id="UP000002145">
    <property type="component" value="Chromosome"/>
</dbReference>
<sequence length="76" mass="8820">MALTKERLLEEISESSGFSTVFNSCSRELQNLLINLVIEISRYSCNREGYVKNMKETSIRFEKPYLVGRKIKIIVC</sequence>
<dbReference type="RefSeq" id="WP_020458073.1">
    <property type="nucleotide sequence ID" value="NC_009012.1"/>
</dbReference>
<gene>
    <name evidence="1" type="ordered locus">Cthe_3309</name>
</gene>
<dbReference type="EMBL" id="CP000568">
    <property type="protein sequence ID" value="AEO12388.1"/>
    <property type="molecule type" value="Genomic_DNA"/>
</dbReference>
<protein>
    <submittedName>
        <fullName evidence="1">Uncharacterized protein</fullName>
    </submittedName>
</protein>
<accession>G2JC66</accession>
<evidence type="ECO:0000313" key="2">
    <source>
        <dbReference type="Proteomes" id="UP000002145"/>
    </source>
</evidence>